<name>A0A6J4IMU9_9BACT</name>
<dbReference type="GO" id="GO:0008757">
    <property type="term" value="F:S-adenosylmethionine-dependent methyltransferase activity"/>
    <property type="evidence" value="ECO:0007669"/>
    <property type="project" value="InterPro"/>
</dbReference>
<sequence length="250" mass="27393">MKTGGGSKDLAREFETLAPWVFQFGIGGVNYGGAISAIGDVRLDQFWNFAANAKRILELGSLEGAHTVQLAARSGVEEVIAVEGRAANIRKAELVKRLSRAAKAQFVEANLETTDLTKFGKFDAVFCSGLLYHLPEPWKLIEQLPRVAPKLFIWTHYANDLLADVVQNDLRGQVHREGGADEPLSGMSATAFWPTLGSLITLLTTNGYKTVHVIRNDRTHKNSPAITVAADVAEYALAPTTAKRGFFRRR</sequence>
<dbReference type="SUPFAM" id="SSF53335">
    <property type="entry name" value="S-adenosyl-L-methionine-dependent methyltransferases"/>
    <property type="match status" value="1"/>
</dbReference>
<dbReference type="InterPro" id="IPR013216">
    <property type="entry name" value="Methyltransf_11"/>
</dbReference>
<dbReference type="CDD" id="cd02440">
    <property type="entry name" value="AdoMet_MTases"/>
    <property type="match status" value="1"/>
</dbReference>
<evidence type="ECO:0000313" key="2">
    <source>
        <dbReference type="EMBL" id="CAA9254174.1"/>
    </source>
</evidence>
<gene>
    <name evidence="2" type="ORF">AVDCRST_MAG42-2396</name>
</gene>
<dbReference type="AlphaFoldDB" id="A0A6J4IMU9"/>
<protein>
    <recommendedName>
        <fullName evidence="1">Methyltransferase type 11 domain-containing protein</fullName>
    </recommendedName>
</protein>
<feature type="domain" description="Methyltransferase type 11" evidence="1">
    <location>
        <begin position="57"/>
        <end position="147"/>
    </location>
</feature>
<dbReference type="InterPro" id="IPR029063">
    <property type="entry name" value="SAM-dependent_MTases_sf"/>
</dbReference>
<reference evidence="2" key="1">
    <citation type="submission" date="2020-02" db="EMBL/GenBank/DDBJ databases">
        <authorList>
            <person name="Meier V. D."/>
        </authorList>
    </citation>
    <scope>NUCLEOTIDE SEQUENCE</scope>
    <source>
        <strain evidence="2">AVDCRST_MAG42</strain>
    </source>
</reference>
<accession>A0A6J4IMU9</accession>
<dbReference type="Gene3D" id="3.40.50.150">
    <property type="entry name" value="Vaccinia Virus protein VP39"/>
    <property type="match status" value="1"/>
</dbReference>
<dbReference type="EMBL" id="CADCTA010000085">
    <property type="protein sequence ID" value="CAA9254174.1"/>
    <property type="molecule type" value="Genomic_DNA"/>
</dbReference>
<organism evidence="2">
    <name type="scientific">uncultured Chthoniobacterales bacterium</name>
    <dbReference type="NCBI Taxonomy" id="1836801"/>
    <lineage>
        <taxon>Bacteria</taxon>
        <taxon>Pseudomonadati</taxon>
        <taxon>Verrucomicrobiota</taxon>
        <taxon>Spartobacteria</taxon>
        <taxon>Chthoniobacterales</taxon>
        <taxon>environmental samples</taxon>
    </lineage>
</organism>
<proteinExistence type="predicted"/>
<evidence type="ECO:0000259" key="1">
    <source>
        <dbReference type="Pfam" id="PF08241"/>
    </source>
</evidence>
<dbReference type="Pfam" id="PF08241">
    <property type="entry name" value="Methyltransf_11"/>
    <property type="match status" value="1"/>
</dbReference>